<comment type="caution">
    <text evidence="1">The sequence shown here is derived from an EMBL/GenBank/DDBJ whole genome shotgun (WGS) entry which is preliminary data.</text>
</comment>
<dbReference type="EMBL" id="JBHUDK010000016">
    <property type="protein sequence ID" value="MFD1600657.1"/>
    <property type="molecule type" value="Genomic_DNA"/>
</dbReference>
<evidence type="ECO:0000313" key="2">
    <source>
        <dbReference type="Proteomes" id="UP001597085"/>
    </source>
</evidence>
<proteinExistence type="predicted"/>
<gene>
    <name evidence="1" type="ORF">ACFSBX_17090</name>
</gene>
<dbReference type="AlphaFoldDB" id="A0ABD6CS79"/>
<organism evidence="1 2">
    <name type="scientific">Halobellus rarus</name>
    <dbReference type="NCBI Taxonomy" id="1126237"/>
    <lineage>
        <taxon>Archaea</taxon>
        <taxon>Methanobacteriati</taxon>
        <taxon>Methanobacteriota</taxon>
        <taxon>Stenosarchaea group</taxon>
        <taxon>Halobacteria</taxon>
        <taxon>Halobacteriales</taxon>
        <taxon>Haloferacaceae</taxon>
        <taxon>Halobellus</taxon>
    </lineage>
</organism>
<reference evidence="1 2" key="1">
    <citation type="journal article" date="2019" name="Int. J. Syst. Evol. Microbiol.">
        <title>The Global Catalogue of Microorganisms (GCM) 10K type strain sequencing project: providing services to taxonomists for standard genome sequencing and annotation.</title>
        <authorList>
            <consortium name="The Broad Institute Genomics Platform"/>
            <consortium name="The Broad Institute Genome Sequencing Center for Infectious Disease"/>
            <person name="Wu L."/>
            <person name="Ma J."/>
        </authorList>
    </citation>
    <scope>NUCLEOTIDE SEQUENCE [LARGE SCALE GENOMIC DNA]</scope>
    <source>
        <strain evidence="1 2">CGMCC 1.12121</strain>
    </source>
</reference>
<keyword evidence="2" id="KW-1185">Reference proteome</keyword>
<dbReference type="RefSeq" id="WP_390278393.1">
    <property type="nucleotide sequence ID" value="NZ_JBHUDK010000016.1"/>
</dbReference>
<sequence length="167" mass="19371">MPVDTDSEEWKHAGRYDPITVEINSLLSNNEDQAFSIKEIEEHLLEDHQHLFPNRLVGDDALEGAKAARQSIIANILEYRYWRSEVAFKYISGDRDSDAGLYFTWDGPGLNPIAELDEVSDPNPDSPFGTLSSRFRQIESDLDEEVSELEERLYHMEYRLREELDTY</sequence>
<protein>
    <submittedName>
        <fullName evidence="1">Uncharacterized protein</fullName>
    </submittedName>
</protein>
<name>A0ABD6CS79_9EURY</name>
<accession>A0ABD6CS79</accession>
<evidence type="ECO:0000313" key="1">
    <source>
        <dbReference type="EMBL" id="MFD1600657.1"/>
    </source>
</evidence>
<dbReference type="Proteomes" id="UP001597085">
    <property type="component" value="Unassembled WGS sequence"/>
</dbReference>